<keyword evidence="2" id="KW-1185">Reference proteome</keyword>
<accession>A0ACB9D355</accession>
<organism evidence="1 2">
    <name type="scientific">Cichorium intybus</name>
    <name type="common">Chicory</name>
    <dbReference type="NCBI Taxonomy" id="13427"/>
    <lineage>
        <taxon>Eukaryota</taxon>
        <taxon>Viridiplantae</taxon>
        <taxon>Streptophyta</taxon>
        <taxon>Embryophyta</taxon>
        <taxon>Tracheophyta</taxon>
        <taxon>Spermatophyta</taxon>
        <taxon>Magnoliopsida</taxon>
        <taxon>eudicotyledons</taxon>
        <taxon>Gunneridae</taxon>
        <taxon>Pentapetalae</taxon>
        <taxon>asterids</taxon>
        <taxon>campanulids</taxon>
        <taxon>Asterales</taxon>
        <taxon>Asteraceae</taxon>
        <taxon>Cichorioideae</taxon>
        <taxon>Cichorieae</taxon>
        <taxon>Cichoriinae</taxon>
        <taxon>Cichorium</taxon>
    </lineage>
</organism>
<dbReference type="Proteomes" id="UP001055811">
    <property type="component" value="Linkage Group LG05"/>
</dbReference>
<evidence type="ECO:0000313" key="2">
    <source>
        <dbReference type="Proteomes" id="UP001055811"/>
    </source>
</evidence>
<name>A0ACB9D355_CICIN</name>
<evidence type="ECO:0000313" key="1">
    <source>
        <dbReference type="EMBL" id="KAI3740712.1"/>
    </source>
</evidence>
<comment type="caution">
    <text evidence="1">The sequence shown here is derived from an EMBL/GenBank/DDBJ whole genome shotgun (WGS) entry which is preliminary data.</text>
</comment>
<reference evidence="2" key="1">
    <citation type="journal article" date="2022" name="Mol. Ecol. Resour.">
        <title>The genomes of chicory, endive, great burdock and yacon provide insights into Asteraceae palaeo-polyploidization history and plant inulin production.</title>
        <authorList>
            <person name="Fan W."/>
            <person name="Wang S."/>
            <person name="Wang H."/>
            <person name="Wang A."/>
            <person name="Jiang F."/>
            <person name="Liu H."/>
            <person name="Zhao H."/>
            <person name="Xu D."/>
            <person name="Zhang Y."/>
        </authorList>
    </citation>
    <scope>NUCLEOTIDE SEQUENCE [LARGE SCALE GENOMIC DNA]</scope>
    <source>
        <strain evidence="2">cv. Punajuju</strain>
    </source>
</reference>
<proteinExistence type="predicted"/>
<gene>
    <name evidence="1" type="ORF">L2E82_31183</name>
</gene>
<reference evidence="1 2" key="2">
    <citation type="journal article" date="2022" name="Mol. Ecol. Resour.">
        <title>The genomes of chicory, endive, great burdock and yacon provide insights into Asteraceae paleo-polyploidization history and plant inulin production.</title>
        <authorList>
            <person name="Fan W."/>
            <person name="Wang S."/>
            <person name="Wang H."/>
            <person name="Wang A."/>
            <person name="Jiang F."/>
            <person name="Liu H."/>
            <person name="Zhao H."/>
            <person name="Xu D."/>
            <person name="Zhang Y."/>
        </authorList>
    </citation>
    <scope>NUCLEOTIDE SEQUENCE [LARGE SCALE GENOMIC DNA]</scope>
    <source>
        <strain evidence="2">cv. Punajuju</strain>
        <tissue evidence="1">Leaves</tissue>
    </source>
</reference>
<dbReference type="EMBL" id="CM042013">
    <property type="protein sequence ID" value="KAI3740712.1"/>
    <property type="molecule type" value="Genomic_DNA"/>
</dbReference>
<sequence>MPIISDAVSVNTRSDLRLFATFRENLSVISPSVVRKATAEVVIDHRGLSVCPENIRRDLFSKNKILIDIFNFVDYGRIGTSDLVEASEWDEFRGKTHK</sequence>
<protein>
    <submittedName>
        <fullName evidence="1">Uncharacterized protein</fullName>
    </submittedName>
</protein>